<comment type="caution">
    <text evidence="1">The sequence shown here is derived from an EMBL/GenBank/DDBJ whole genome shotgun (WGS) entry which is preliminary data.</text>
</comment>
<organism evidence="1 2">
    <name type="scientific">Streptomyces chengmaiensis</name>
    <dbReference type="NCBI Taxonomy" id="3040919"/>
    <lineage>
        <taxon>Bacteria</taxon>
        <taxon>Bacillati</taxon>
        <taxon>Actinomycetota</taxon>
        <taxon>Actinomycetes</taxon>
        <taxon>Kitasatosporales</taxon>
        <taxon>Streptomycetaceae</taxon>
        <taxon>Streptomyces</taxon>
    </lineage>
</organism>
<evidence type="ECO:0000313" key="1">
    <source>
        <dbReference type="EMBL" id="MDH2394076.1"/>
    </source>
</evidence>
<gene>
    <name evidence="1" type="ORF">QCN29_36125</name>
</gene>
<sequence length="205" mass="22974">MRIDVAFDDSDRELLKQALHAHGELGPDKVDEQVDRLAGTITKAGARELLDQATGKLVPSTVTEYRHHRVYNLLCNGMSVEDAEPWIATLFKISASSAKSLLRATFARFSMELEGKLLAAVEVALLRWRYSPDRDYRDITIASRLVSDWVTDAARLAGKPSPRRTELASQWRFSVETHEHLLDLLGISDEKRASVKEERDAESAG</sequence>
<keyword evidence="2" id="KW-1185">Reference proteome</keyword>
<evidence type="ECO:0000313" key="2">
    <source>
        <dbReference type="Proteomes" id="UP001223144"/>
    </source>
</evidence>
<dbReference type="RefSeq" id="WP_279933498.1">
    <property type="nucleotide sequence ID" value="NZ_JARWBG010000105.1"/>
</dbReference>
<dbReference type="EMBL" id="JARWBG010000105">
    <property type="protein sequence ID" value="MDH2394076.1"/>
    <property type="molecule type" value="Genomic_DNA"/>
</dbReference>
<dbReference type="Proteomes" id="UP001223144">
    <property type="component" value="Unassembled WGS sequence"/>
</dbReference>
<proteinExistence type="predicted"/>
<protein>
    <submittedName>
        <fullName evidence="1">Uncharacterized protein</fullName>
    </submittedName>
</protein>
<name>A0ABT6HZC7_9ACTN</name>
<reference evidence="1 2" key="1">
    <citation type="submission" date="2023-04" db="EMBL/GenBank/DDBJ databases">
        <title>Streptomyces chengmaiensis sp. nov. isolated from the stem of mangrove plant in Hainan.</title>
        <authorList>
            <person name="Huang X."/>
            <person name="Zhou S."/>
            <person name="Chu X."/>
            <person name="Xie Y."/>
            <person name="Lin Y."/>
        </authorList>
    </citation>
    <scope>NUCLEOTIDE SEQUENCE [LARGE SCALE GENOMIC DNA]</scope>
    <source>
        <strain evidence="1 2">HNM0663</strain>
    </source>
</reference>
<accession>A0ABT6HZC7</accession>